<dbReference type="Pfam" id="PF12796">
    <property type="entry name" value="Ank_2"/>
    <property type="match status" value="1"/>
</dbReference>
<accession>A0A9P5EJ37</accession>
<evidence type="ECO:0000256" key="3">
    <source>
        <dbReference type="PROSITE-ProRule" id="PRU00023"/>
    </source>
</evidence>
<dbReference type="CDD" id="cd09917">
    <property type="entry name" value="F-box_SF"/>
    <property type="match status" value="1"/>
</dbReference>
<comment type="caution">
    <text evidence="4">The sequence shown here is derived from an EMBL/GenBank/DDBJ whole genome shotgun (WGS) entry which is preliminary data.</text>
</comment>
<keyword evidence="2 3" id="KW-0040">ANK repeat</keyword>
<dbReference type="PROSITE" id="PS50088">
    <property type="entry name" value="ANK_REPEAT"/>
    <property type="match status" value="3"/>
</dbReference>
<dbReference type="AlphaFoldDB" id="A0A9P5EJ37"/>
<dbReference type="PROSITE" id="PS50297">
    <property type="entry name" value="ANK_REP_REGION"/>
    <property type="match status" value="2"/>
</dbReference>
<dbReference type="PANTHER" id="PTHR24171">
    <property type="entry name" value="ANKYRIN REPEAT DOMAIN-CONTAINING PROTEIN 39-RELATED"/>
    <property type="match status" value="1"/>
</dbReference>
<name>A0A9P5EJ37_COLSI</name>
<protein>
    <recommendedName>
        <fullName evidence="6">Ankyrin repeat protein</fullName>
    </recommendedName>
</protein>
<evidence type="ECO:0000256" key="1">
    <source>
        <dbReference type="ARBA" id="ARBA00022737"/>
    </source>
</evidence>
<keyword evidence="5" id="KW-1185">Reference proteome</keyword>
<feature type="repeat" description="ANK" evidence="3">
    <location>
        <begin position="240"/>
        <end position="272"/>
    </location>
</feature>
<keyword evidence="1" id="KW-0677">Repeat</keyword>
<sequence length="308" mass="33773">MESLPPEIWCMIGGYLDPGDLNSLSRTSVYYRARAEPLLYTRDAASGLSVLWATAQGDDGALGKAIRHGVTVDSHWPRKWRSPWKPTCEPRWRTFHTKLKGYTALQIAAVFGRAEMAATLLGAGAVVDELAPVCWRCNVEEETDALRDANTRIATRTALHFAVCHAAYDVAKVLLQHGASAEVDGPDYDLDWFQASGTNTRHWSVLHDLSRIRLPGQATMEFAEWLVNAHHVDLELVNSRNDTPLGTACEAGQFRLARKFLSLGADANAAPPGTTLAHSALQTCGDMGTRRLAREEGTPETYSLFLAG</sequence>
<dbReference type="SUPFAM" id="SSF48403">
    <property type="entry name" value="Ankyrin repeat"/>
    <property type="match status" value="1"/>
</dbReference>
<dbReference type="OrthoDB" id="4789456at2759"/>
<dbReference type="InterPro" id="IPR036770">
    <property type="entry name" value="Ankyrin_rpt-contain_sf"/>
</dbReference>
<feature type="repeat" description="ANK" evidence="3">
    <location>
        <begin position="100"/>
        <end position="132"/>
    </location>
</feature>
<organism evidence="4 5">
    <name type="scientific">Colletotrichum siamense</name>
    <name type="common">Anthracnose fungus</name>
    <dbReference type="NCBI Taxonomy" id="690259"/>
    <lineage>
        <taxon>Eukaryota</taxon>
        <taxon>Fungi</taxon>
        <taxon>Dikarya</taxon>
        <taxon>Ascomycota</taxon>
        <taxon>Pezizomycotina</taxon>
        <taxon>Sordariomycetes</taxon>
        <taxon>Hypocreomycetidae</taxon>
        <taxon>Glomerellales</taxon>
        <taxon>Glomerellaceae</taxon>
        <taxon>Colletotrichum</taxon>
        <taxon>Colletotrichum gloeosporioides species complex</taxon>
    </lineage>
</organism>
<evidence type="ECO:0000313" key="4">
    <source>
        <dbReference type="EMBL" id="KAF4845056.1"/>
    </source>
</evidence>
<dbReference type="InterPro" id="IPR002110">
    <property type="entry name" value="Ankyrin_rpt"/>
</dbReference>
<dbReference type="EMBL" id="QPMT01000074">
    <property type="protein sequence ID" value="KAF4845056.1"/>
    <property type="molecule type" value="Genomic_DNA"/>
</dbReference>
<feature type="repeat" description="ANK" evidence="3">
    <location>
        <begin position="154"/>
        <end position="186"/>
    </location>
</feature>
<evidence type="ECO:0000256" key="2">
    <source>
        <dbReference type="ARBA" id="ARBA00023043"/>
    </source>
</evidence>
<reference evidence="4" key="1">
    <citation type="submission" date="2019-06" db="EMBL/GenBank/DDBJ databases">
        <authorList>
            <person name="Gan P."/>
            <person name="Shirasu K."/>
        </authorList>
    </citation>
    <scope>NUCLEOTIDE SEQUENCE [LARGE SCALE GENOMIC DNA]</scope>
    <source>
        <strain evidence="4">CAD2</strain>
    </source>
</reference>
<dbReference type="Gene3D" id="1.25.40.20">
    <property type="entry name" value="Ankyrin repeat-containing domain"/>
    <property type="match status" value="1"/>
</dbReference>
<dbReference type="Proteomes" id="UP000711996">
    <property type="component" value="Unassembled WGS sequence"/>
</dbReference>
<dbReference type="PANTHER" id="PTHR24171:SF9">
    <property type="entry name" value="ANKYRIN REPEAT DOMAIN-CONTAINING PROTEIN 39"/>
    <property type="match status" value="1"/>
</dbReference>
<gene>
    <name evidence="4" type="ORF">CGCSCA2_v013767</name>
</gene>
<proteinExistence type="predicted"/>
<evidence type="ECO:0000313" key="5">
    <source>
        <dbReference type="Proteomes" id="UP000711996"/>
    </source>
</evidence>
<evidence type="ECO:0008006" key="6">
    <source>
        <dbReference type="Google" id="ProtNLM"/>
    </source>
</evidence>
<dbReference type="SMART" id="SM00248">
    <property type="entry name" value="ANK"/>
    <property type="match status" value="3"/>
</dbReference>